<dbReference type="GO" id="GO:0005509">
    <property type="term" value="F:calcium ion binding"/>
    <property type="evidence" value="ECO:0007669"/>
    <property type="project" value="InterPro"/>
</dbReference>
<proteinExistence type="predicted"/>
<feature type="region of interest" description="Disordered" evidence="1">
    <location>
        <begin position="408"/>
        <end position="427"/>
    </location>
</feature>
<dbReference type="GeneID" id="34614702"/>
<feature type="compositionally biased region" description="Low complexity" evidence="1">
    <location>
        <begin position="414"/>
        <end position="427"/>
    </location>
</feature>
<feature type="domain" description="Dystroglycan-type cadherin-like" evidence="3">
    <location>
        <begin position="17"/>
        <end position="113"/>
    </location>
</feature>
<feature type="compositionally biased region" description="Polar residues" evidence="1">
    <location>
        <begin position="766"/>
        <end position="776"/>
    </location>
</feature>
<organism evidence="4 5">
    <name type="scientific">Penicilliopsis zonata CBS 506.65</name>
    <dbReference type="NCBI Taxonomy" id="1073090"/>
    <lineage>
        <taxon>Eukaryota</taxon>
        <taxon>Fungi</taxon>
        <taxon>Dikarya</taxon>
        <taxon>Ascomycota</taxon>
        <taxon>Pezizomycotina</taxon>
        <taxon>Eurotiomycetes</taxon>
        <taxon>Eurotiomycetidae</taxon>
        <taxon>Eurotiales</taxon>
        <taxon>Aspergillaceae</taxon>
        <taxon>Penicilliopsis</taxon>
    </lineage>
</organism>
<dbReference type="Proteomes" id="UP000184188">
    <property type="component" value="Unassembled WGS sequence"/>
</dbReference>
<keyword evidence="5" id="KW-1185">Reference proteome</keyword>
<reference evidence="5" key="1">
    <citation type="journal article" date="2017" name="Genome Biol.">
        <title>Comparative genomics reveals high biological diversity and specific adaptations in the industrially and medically important fungal genus Aspergillus.</title>
        <authorList>
            <person name="de Vries R.P."/>
            <person name="Riley R."/>
            <person name="Wiebenga A."/>
            <person name="Aguilar-Osorio G."/>
            <person name="Amillis S."/>
            <person name="Uchima C.A."/>
            <person name="Anderluh G."/>
            <person name="Asadollahi M."/>
            <person name="Askin M."/>
            <person name="Barry K."/>
            <person name="Battaglia E."/>
            <person name="Bayram O."/>
            <person name="Benocci T."/>
            <person name="Braus-Stromeyer S.A."/>
            <person name="Caldana C."/>
            <person name="Canovas D."/>
            <person name="Cerqueira G.C."/>
            <person name="Chen F."/>
            <person name="Chen W."/>
            <person name="Choi C."/>
            <person name="Clum A."/>
            <person name="Dos Santos R.A."/>
            <person name="Damasio A.R."/>
            <person name="Diallinas G."/>
            <person name="Emri T."/>
            <person name="Fekete E."/>
            <person name="Flipphi M."/>
            <person name="Freyberg S."/>
            <person name="Gallo A."/>
            <person name="Gournas C."/>
            <person name="Habgood R."/>
            <person name="Hainaut M."/>
            <person name="Harispe M.L."/>
            <person name="Henrissat B."/>
            <person name="Hilden K.S."/>
            <person name="Hope R."/>
            <person name="Hossain A."/>
            <person name="Karabika E."/>
            <person name="Karaffa L."/>
            <person name="Karanyi Z."/>
            <person name="Krasevec N."/>
            <person name="Kuo A."/>
            <person name="Kusch H."/>
            <person name="LaButti K."/>
            <person name="Lagendijk E.L."/>
            <person name="Lapidus A."/>
            <person name="Levasseur A."/>
            <person name="Lindquist E."/>
            <person name="Lipzen A."/>
            <person name="Logrieco A.F."/>
            <person name="MacCabe A."/>
            <person name="Maekelae M.R."/>
            <person name="Malavazi I."/>
            <person name="Melin P."/>
            <person name="Meyer V."/>
            <person name="Mielnichuk N."/>
            <person name="Miskei M."/>
            <person name="Molnar A.P."/>
            <person name="Mule G."/>
            <person name="Ngan C.Y."/>
            <person name="Orejas M."/>
            <person name="Orosz E."/>
            <person name="Ouedraogo J.P."/>
            <person name="Overkamp K.M."/>
            <person name="Park H.-S."/>
            <person name="Perrone G."/>
            <person name="Piumi F."/>
            <person name="Punt P.J."/>
            <person name="Ram A.F."/>
            <person name="Ramon A."/>
            <person name="Rauscher S."/>
            <person name="Record E."/>
            <person name="Riano-Pachon D.M."/>
            <person name="Robert V."/>
            <person name="Roehrig J."/>
            <person name="Ruller R."/>
            <person name="Salamov A."/>
            <person name="Salih N.S."/>
            <person name="Samson R.A."/>
            <person name="Sandor E."/>
            <person name="Sanguinetti M."/>
            <person name="Schuetze T."/>
            <person name="Sepcic K."/>
            <person name="Shelest E."/>
            <person name="Sherlock G."/>
            <person name="Sophianopoulou V."/>
            <person name="Squina F.M."/>
            <person name="Sun H."/>
            <person name="Susca A."/>
            <person name="Todd R.B."/>
            <person name="Tsang A."/>
            <person name="Unkles S.E."/>
            <person name="van de Wiele N."/>
            <person name="van Rossen-Uffink D."/>
            <person name="Oliveira J.V."/>
            <person name="Vesth T.C."/>
            <person name="Visser J."/>
            <person name="Yu J.-H."/>
            <person name="Zhou M."/>
            <person name="Andersen M.R."/>
            <person name="Archer D.B."/>
            <person name="Baker S.E."/>
            <person name="Benoit I."/>
            <person name="Brakhage A.A."/>
            <person name="Braus G.H."/>
            <person name="Fischer R."/>
            <person name="Frisvad J.C."/>
            <person name="Goldman G.H."/>
            <person name="Houbraken J."/>
            <person name="Oakley B."/>
            <person name="Pocsi I."/>
            <person name="Scazzocchio C."/>
            <person name="Seiboth B."/>
            <person name="vanKuyk P.A."/>
            <person name="Wortman J."/>
            <person name="Dyer P.S."/>
            <person name="Grigoriev I.V."/>
        </authorList>
    </citation>
    <scope>NUCLEOTIDE SEQUENCE [LARGE SCALE GENOMIC DNA]</scope>
    <source>
        <strain evidence="5">CBS 506.65</strain>
    </source>
</reference>
<dbReference type="STRING" id="1073090.A0A1L9SQQ8"/>
<feature type="domain" description="Dystroglycan-type cadherin-like" evidence="3">
    <location>
        <begin position="125"/>
        <end position="227"/>
    </location>
</feature>
<evidence type="ECO:0000256" key="1">
    <source>
        <dbReference type="SAM" id="MobiDB-lite"/>
    </source>
</evidence>
<dbReference type="EMBL" id="KV878337">
    <property type="protein sequence ID" value="OJJ49565.1"/>
    <property type="molecule type" value="Genomic_DNA"/>
</dbReference>
<feature type="non-terminal residue" evidence="4">
    <location>
        <position position="862"/>
    </location>
</feature>
<dbReference type="RefSeq" id="XP_022584075.1">
    <property type="nucleotide sequence ID" value="XM_022728238.1"/>
</dbReference>
<evidence type="ECO:0000256" key="2">
    <source>
        <dbReference type="SAM" id="Phobius"/>
    </source>
</evidence>
<dbReference type="Gene3D" id="2.60.40.10">
    <property type="entry name" value="Immunoglobulins"/>
    <property type="match status" value="4"/>
</dbReference>
<feature type="compositionally biased region" description="Polar residues" evidence="1">
    <location>
        <begin position="535"/>
        <end position="549"/>
    </location>
</feature>
<name>A0A1L9SQQ8_9EURO</name>
<evidence type="ECO:0000259" key="3">
    <source>
        <dbReference type="SMART" id="SM00736"/>
    </source>
</evidence>
<dbReference type="InterPro" id="IPR013783">
    <property type="entry name" value="Ig-like_fold"/>
</dbReference>
<feature type="transmembrane region" description="Helical" evidence="2">
    <location>
        <begin position="432"/>
        <end position="456"/>
    </location>
</feature>
<feature type="compositionally biased region" description="Gly residues" evidence="1">
    <location>
        <begin position="644"/>
        <end position="653"/>
    </location>
</feature>
<dbReference type="Pfam" id="PF05345">
    <property type="entry name" value="He_PIG"/>
    <property type="match status" value="3"/>
</dbReference>
<feature type="compositionally biased region" description="Polar residues" evidence="1">
    <location>
        <begin position="570"/>
        <end position="586"/>
    </location>
</feature>
<feature type="region of interest" description="Disordered" evidence="1">
    <location>
        <begin position="497"/>
        <end position="653"/>
    </location>
</feature>
<dbReference type="AlphaFoldDB" id="A0A1L9SQQ8"/>
<dbReference type="SUPFAM" id="SSF49313">
    <property type="entry name" value="Cadherin-like"/>
    <property type="match status" value="4"/>
</dbReference>
<feature type="compositionally biased region" description="Polar residues" evidence="1">
    <location>
        <begin position="739"/>
        <end position="754"/>
    </location>
</feature>
<feature type="compositionally biased region" description="Low complexity" evidence="1">
    <location>
        <begin position="626"/>
        <end position="636"/>
    </location>
</feature>
<dbReference type="OrthoDB" id="10264738at2759"/>
<keyword evidence="2" id="KW-1133">Transmembrane helix</keyword>
<evidence type="ECO:0000313" key="5">
    <source>
        <dbReference type="Proteomes" id="UP000184188"/>
    </source>
</evidence>
<feature type="region of interest" description="Disordered" evidence="1">
    <location>
        <begin position="739"/>
        <end position="795"/>
    </location>
</feature>
<dbReference type="VEuPathDB" id="FungiDB:ASPZODRAFT_32466"/>
<feature type="non-terminal residue" evidence="4">
    <location>
        <position position="1"/>
    </location>
</feature>
<protein>
    <recommendedName>
        <fullName evidence="3">Dystroglycan-type cadherin-like domain-containing protein</fullName>
    </recommendedName>
</protein>
<dbReference type="InterPro" id="IPR015919">
    <property type="entry name" value="Cadherin-like_sf"/>
</dbReference>
<keyword evidence="2" id="KW-0812">Transmembrane</keyword>
<sequence length="862" mass="92876">VFLIILALLLAVDATPTVNYPVNAQLPPVARVSEQFEFVFSDSTFTNKGSGTKYSISNAPSWLHLNESSRLFYGTPQSKDVGPAAFTLVASDQSGSSDMDVTFVVMKEKGPGLGESLLPSLANSGSTEPPSSILLYPGNSFNFAFDRDIFTNTDSNTIYYATSSDNSPLPSWIGFNAATLRFSGNTPSSPSSGPQTYTFHVIASDAAGFSAATASFDIVVGTHVLAFRNSTETVQLTRGQNYTSPSFRETLTLDGKSPAGDNLTTIKADSPSWLAFNTASMSLSGVPPTDAQDQNVTISVTDAYQDVAKLMVFLRFSKSLLEGVEDCNVTIGQNFTCALSNPGLSNGSVQLDVKVSPDAASWLKYNPQNKSLSGHVPADLNSQTVSVNLTASEGSATETREFPVYVQKSKDSQGDAASSTGSGSSGIQKKKAGVIAISVIIPFAALSSLIILFCCWRRKRKASRGLEGGEGLSKEKLQISRPQLQELMHCQPFEQTVARERPRTSGSPTQAPDPPPRLELSPLWTTDSLEPKAQMQDSANVSTQSSQPRISWGFIPMSSTDVREDKENENPASPSKESKRLSQTSPLVRRRTTNYSRKREPLKSIQPRSLKRDSVASSRSKRNSRRSSGIQSVSSGLPVRLSGAGHGAGGFGPPGHGVVRVSWQNTQYSLRSDDSSLGNLAPLFPRPPPAARMRNSMSSVPDASKRVSLRAVQPSHSIISESGSLEAFVHSRAKHRNSTNPLFSANMSRRSSSGMRAIEKARSGRSRTNTLASISTETDENSSSSGGGGHYRSERPYSASLYTQDHRQSTYMRPISQFSHMLPRIPASKEQSQSSLAQGYSEMVAPLPQFWSEASLGSGRFE</sequence>
<evidence type="ECO:0000313" key="4">
    <source>
        <dbReference type="EMBL" id="OJJ49565.1"/>
    </source>
</evidence>
<dbReference type="GO" id="GO:0016020">
    <property type="term" value="C:membrane"/>
    <property type="evidence" value="ECO:0007669"/>
    <property type="project" value="InterPro"/>
</dbReference>
<dbReference type="SMART" id="SM00736">
    <property type="entry name" value="CADG"/>
    <property type="match status" value="2"/>
</dbReference>
<keyword evidence="2" id="KW-0472">Membrane</keyword>
<gene>
    <name evidence="4" type="ORF">ASPZODRAFT_32466</name>
</gene>
<accession>A0A1L9SQQ8</accession>
<dbReference type="InterPro" id="IPR006644">
    <property type="entry name" value="Cadg"/>
</dbReference>